<dbReference type="GO" id="GO:0005774">
    <property type="term" value="C:vacuolar membrane"/>
    <property type="evidence" value="ECO:0007669"/>
    <property type="project" value="UniProtKB-ARBA"/>
</dbReference>
<evidence type="ECO:0000256" key="6">
    <source>
        <dbReference type="ARBA" id="ARBA00022989"/>
    </source>
</evidence>
<evidence type="ECO:0000259" key="12">
    <source>
        <dbReference type="Pfam" id="PF07885"/>
    </source>
</evidence>
<evidence type="ECO:0000256" key="8">
    <source>
        <dbReference type="ARBA" id="ARBA00023136"/>
    </source>
</evidence>
<dbReference type="Proteomes" id="UP000054558">
    <property type="component" value="Unassembled WGS sequence"/>
</dbReference>
<dbReference type="SUPFAM" id="SSF81324">
    <property type="entry name" value="Voltage-gated potassium channels"/>
    <property type="match status" value="2"/>
</dbReference>
<dbReference type="InterPro" id="IPR003280">
    <property type="entry name" value="2pore_dom_K_chnl"/>
</dbReference>
<evidence type="ECO:0000256" key="5">
    <source>
        <dbReference type="ARBA" id="ARBA00022837"/>
    </source>
</evidence>
<dbReference type="PROSITE" id="PS00018">
    <property type="entry name" value="EF_HAND_1"/>
    <property type="match status" value="1"/>
</dbReference>
<sequence length="426" mass="47139">MAKKVSAKAGKHVTINVDPPDDIRRSGAGRDSLASTKAALRQPLIAPKPLRQSSSCQMLGDALAQYVHSDEEDKATDSSNSDFESDFPHPSSRKKSNGVDPEASQKRRLLRARTAPILARGTSIHKVKQKKVTRARVMMLQAAVALLVYLFLGMLTYALQRDEFRGVTTHPVIDSMYFSMVTMTTTGYGDLVPFTKKAKLFASLFAFAGLVLFGVLISGAGHYLIDKQERLLLEAARRRLDRGNEFSGGEFTPADQAPTGENKYWKLLRAGTYIGGALATGMIVLMKVEGMDWVDALYCACVSVSSIGYGDRSFRTPFGRLFATFWLLLSVLTVAKSITLIAEARLESRQKKFVKEVLCKGLTSTDFQAADIDNDGTVGLAEFAIFKLREMGKIEPDDLNQIRAQYQKLDIDDRGRLHIQSLPDYY</sequence>
<dbReference type="PANTHER" id="PTHR11003">
    <property type="entry name" value="POTASSIUM CHANNEL, SUBFAMILY K"/>
    <property type="match status" value="1"/>
</dbReference>
<reference evidence="13 14" key="1">
    <citation type="journal article" date="2014" name="Nat. Commun.">
        <title>Klebsormidium flaccidum genome reveals primary factors for plant terrestrial adaptation.</title>
        <authorList>
            <person name="Hori K."/>
            <person name="Maruyama F."/>
            <person name="Fujisawa T."/>
            <person name="Togashi T."/>
            <person name="Yamamoto N."/>
            <person name="Seo M."/>
            <person name="Sato S."/>
            <person name="Yamada T."/>
            <person name="Mori H."/>
            <person name="Tajima N."/>
            <person name="Moriyama T."/>
            <person name="Ikeuchi M."/>
            <person name="Watanabe M."/>
            <person name="Wada H."/>
            <person name="Kobayashi K."/>
            <person name="Saito M."/>
            <person name="Masuda T."/>
            <person name="Sasaki-Sekimoto Y."/>
            <person name="Mashiguchi K."/>
            <person name="Awai K."/>
            <person name="Shimojima M."/>
            <person name="Masuda S."/>
            <person name="Iwai M."/>
            <person name="Nobusawa T."/>
            <person name="Narise T."/>
            <person name="Kondo S."/>
            <person name="Saito H."/>
            <person name="Sato R."/>
            <person name="Murakawa M."/>
            <person name="Ihara Y."/>
            <person name="Oshima-Yamada Y."/>
            <person name="Ohtaka K."/>
            <person name="Satoh M."/>
            <person name="Sonobe K."/>
            <person name="Ishii M."/>
            <person name="Ohtani R."/>
            <person name="Kanamori-Sato M."/>
            <person name="Honoki R."/>
            <person name="Miyazaki D."/>
            <person name="Mochizuki H."/>
            <person name="Umetsu J."/>
            <person name="Higashi K."/>
            <person name="Shibata D."/>
            <person name="Kamiya Y."/>
            <person name="Sato N."/>
            <person name="Nakamura Y."/>
            <person name="Tabata S."/>
            <person name="Ida S."/>
            <person name="Kurokawa K."/>
            <person name="Ohta H."/>
        </authorList>
    </citation>
    <scope>NUCLEOTIDE SEQUENCE [LARGE SCALE GENOMIC DNA]</scope>
    <source>
        <strain evidence="13 14">NIES-2285</strain>
    </source>
</reference>
<dbReference type="InterPro" id="IPR011992">
    <property type="entry name" value="EF-hand-dom_pair"/>
</dbReference>
<feature type="compositionally biased region" description="Basic residues" evidence="10">
    <location>
        <begin position="1"/>
        <end position="11"/>
    </location>
</feature>
<feature type="domain" description="Potassium channel" evidence="12">
    <location>
        <begin position="278"/>
        <end position="343"/>
    </location>
</feature>
<evidence type="ECO:0000256" key="2">
    <source>
        <dbReference type="ARBA" id="ARBA00010159"/>
    </source>
</evidence>
<keyword evidence="9 13" id="KW-0407">Ion channel</keyword>
<gene>
    <name evidence="13" type="ORF">KFL_001060180</name>
</gene>
<dbReference type="PANTHER" id="PTHR11003:SF291">
    <property type="entry name" value="IP11374P"/>
    <property type="match status" value="1"/>
</dbReference>
<keyword evidence="4 11" id="KW-0812">Transmembrane</keyword>
<feature type="domain" description="Potassium channel" evidence="12">
    <location>
        <begin position="145"/>
        <end position="224"/>
    </location>
</feature>
<dbReference type="AlphaFoldDB" id="A0A1Y1HUH6"/>
<proteinExistence type="inferred from homology"/>
<keyword evidence="6 11" id="KW-1133">Transmembrane helix</keyword>
<feature type="transmembrane region" description="Helical" evidence="11">
    <location>
        <begin position="267"/>
        <end position="286"/>
    </location>
</feature>
<keyword evidence="7" id="KW-0406">Ion transport</keyword>
<accession>A0A1Y1HUH6</accession>
<dbReference type="InterPro" id="IPR013099">
    <property type="entry name" value="K_chnl_dom"/>
</dbReference>
<dbReference type="EMBL" id="DF237055">
    <property type="protein sequence ID" value="GAQ82285.1"/>
    <property type="molecule type" value="Genomic_DNA"/>
</dbReference>
<dbReference type="PRINTS" id="PR01333">
    <property type="entry name" value="2POREKCHANEL"/>
</dbReference>
<dbReference type="GO" id="GO:0015271">
    <property type="term" value="F:outward rectifier potassium channel activity"/>
    <property type="evidence" value="ECO:0000318"/>
    <property type="project" value="GO_Central"/>
</dbReference>
<keyword evidence="5" id="KW-0106">Calcium</keyword>
<evidence type="ECO:0000313" key="13">
    <source>
        <dbReference type="EMBL" id="GAQ82285.1"/>
    </source>
</evidence>
<dbReference type="InterPro" id="IPR018247">
    <property type="entry name" value="EF_Hand_1_Ca_BS"/>
</dbReference>
<evidence type="ECO:0000256" key="4">
    <source>
        <dbReference type="ARBA" id="ARBA00022692"/>
    </source>
</evidence>
<evidence type="ECO:0000313" key="14">
    <source>
        <dbReference type="Proteomes" id="UP000054558"/>
    </source>
</evidence>
<feature type="transmembrane region" description="Helical" evidence="11">
    <location>
        <begin position="322"/>
        <end position="342"/>
    </location>
</feature>
<dbReference type="SUPFAM" id="SSF47473">
    <property type="entry name" value="EF-hand"/>
    <property type="match status" value="1"/>
</dbReference>
<dbReference type="Gene3D" id="1.10.287.70">
    <property type="match status" value="2"/>
</dbReference>
<evidence type="ECO:0000256" key="10">
    <source>
        <dbReference type="SAM" id="MobiDB-lite"/>
    </source>
</evidence>
<evidence type="ECO:0000256" key="11">
    <source>
        <dbReference type="SAM" id="Phobius"/>
    </source>
</evidence>
<evidence type="ECO:0000256" key="3">
    <source>
        <dbReference type="ARBA" id="ARBA00022448"/>
    </source>
</evidence>
<evidence type="ECO:0000256" key="9">
    <source>
        <dbReference type="ARBA" id="ARBA00023303"/>
    </source>
</evidence>
<comment type="subcellular location">
    <subcellularLocation>
        <location evidence="1">Membrane</location>
        <topology evidence="1">Multi-pass membrane protein</topology>
    </subcellularLocation>
</comment>
<evidence type="ECO:0000256" key="1">
    <source>
        <dbReference type="ARBA" id="ARBA00004141"/>
    </source>
</evidence>
<feature type="transmembrane region" description="Helical" evidence="11">
    <location>
        <begin position="200"/>
        <end position="225"/>
    </location>
</feature>
<feature type="region of interest" description="Disordered" evidence="10">
    <location>
        <begin position="1"/>
        <end position="53"/>
    </location>
</feature>
<dbReference type="GO" id="GO:0071805">
    <property type="term" value="P:potassium ion transmembrane transport"/>
    <property type="evidence" value="ECO:0000318"/>
    <property type="project" value="GO_Central"/>
</dbReference>
<feature type="transmembrane region" description="Helical" evidence="11">
    <location>
        <begin position="137"/>
        <end position="159"/>
    </location>
</feature>
<name>A0A1Y1HUH6_KLENI</name>
<comment type="similarity">
    <text evidence="2">Belongs to the two pore domain potassium channel (TC 1.A.1.7) family.</text>
</comment>
<feature type="region of interest" description="Disordered" evidence="10">
    <location>
        <begin position="69"/>
        <end position="106"/>
    </location>
</feature>
<keyword evidence="8 11" id="KW-0472">Membrane</keyword>
<dbReference type="GO" id="GO:0005886">
    <property type="term" value="C:plasma membrane"/>
    <property type="evidence" value="ECO:0000318"/>
    <property type="project" value="GO_Central"/>
</dbReference>
<dbReference type="Pfam" id="PF07885">
    <property type="entry name" value="Ion_trans_2"/>
    <property type="match status" value="2"/>
</dbReference>
<dbReference type="OMA" id="TICLAQC"/>
<keyword evidence="3" id="KW-0813">Transport</keyword>
<dbReference type="STRING" id="105231.A0A1Y1HUH6"/>
<dbReference type="OrthoDB" id="415460at2759"/>
<organism evidence="13 14">
    <name type="scientific">Klebsormidium nitens</name>
    <name type="common">Green alga</name>
    <name type="synonym">Ulothrix nitens</name>
    <dbReference type="NCBI Taxonomy" id="105231"/>
    <lineage>
        <taxon>Eukaryota</taxon>
        <taxon>Viridiplantae</taxon>
        <taxon>Streptophyta</taxon>
        <taxon>Klebsormidiophyceae</taxon>
        <taxon>Klebsormidiales</taxon>
        <taxon>Klebsormidiaceae</taxon>
        <taxon>Klebsormidium</taxon>
    </lineage>
</organism>
<dbReference type="GO" id="GO:0022841">
    <property type="term" value="F:potassium ion leak channel activity"/>
    <property type="evidence" value="ECO:0000318"/>
    <property type="project" value="GO_Central"/>
</dbReference>
<keyword evidence="14" id="KW-1185">Reference proteome</keyword>
<protein>
    <submittedName>
        <fullName evidence="13">Tandem pore domain K+ channel</fullName>
    </submittedName>
</protein>
<evidence type="ECO:0000256" key="7">
    <source>
        <dbReference type="ARBA" id="ARBA00023065"/>
    </source>
</evidence>